<evidence type="ECO:0008006" key="5">
    <source>
        <dbReference type="Google" id="ProtNLM"/>
    </source>
</evidence>
<evidence type="ECO:0000256" key="2">
    <source>
        <dbReference type="SAM" id="SignalP"/>
    </source>
</evidence>
<comment type="caution">
    <text evidence="3">The sequence shown here is derived from an EMBL/GenBank/DDBJ whole genome shotgun (WGS) entry which is preliminary data.</text>
</comment>
<dbReference type="Proteomes" id="UP001596056">
    <property type="component" value="Unassembled WGS sequence"/>
</dbReference>
<evidence type="ECO:0000313" key="3">
    <source>
        <dbReference type="EMBL" id="MFC5567415.1"/>
    </source>
</evidence>
<keyword evidence="1" id="KW-1133">Transmembrane helix</keyword>
<accession>A0ABW0SEP1</accession>
<proteinExistence type="predicted"/>
<keyword evidence="2" id="KW-0732">Signal</keyword>
<evidence type="ECO:0000256" key="1">
    <source>
        <dbReference type="SAM" id="Phobius"/>
    </source>
</evidence>
<feature type="chain" id="PRO_5045457041" description="VPLPA-CTERM sorting domain-containing protein" evidence="2">
    <location>
        <begin position="23"/>
        <end position="222"/>
    </location>
</feature>
<feature type="signal peptide" evidence="2">
    <location>
        <begin position="1"/>
        <end position="22"/>
    </location>
</feature>
<dbReference type="RefSeq" id="WP_209841989.1">
    <property type="nucleotide sequence ID" value="NZ_JAGGJP010000013.1"/>
</dbReference>
<organism evidence="3 4">
    <name type="scientific">Rubellimicrobium aerolatum</name>
    <dbReference type="NCBI Taxonomy" id="490979"/>
    <lineage>
        <taxon>Bacteria</taxon>
        <taxon>Pseudomonadati</taxon>
        <taxon>Pseudomonadota</taxon>
        <taxon>Alphaproteobacteria</taxon>
        <taxon>Rhodobacterales</taxon>
        <taxon>Roseobacteraceae</taxon>
        <taxon>Rubellimicrobium</taxon>
    </lineage>
</organism>
<keyword evidence="1" id="KW-0472">Membrane</keyword>
<protein>
    <recommendedName>
        <fullName evidence="5">VPLPA-CTERM sorting domain-containing protein</fullName>
    </recommendedName>
</protein>
<evidence type="ECO:0000313" key="4">
    <source>
        <dbReference type="Proteomes" id="UP001596056"/>
    </source>
</evidence>
<gene>
    <name evidence="3" type="ORF">ACFPOC_13460</name>
</gene>
<reference evidence="4" key="1">
    <citation type="journal article" date="2019" name="Int. J. Syst. Evol. Microbiol.">
        <title>The Global Catalogue of Microorganisms (GCM) 10K type strain sequencing project: providing services to taxonomists for standard genome sequencing and annotation.</title>
        <authorList>
            <consortium name="The Broad Institute Genomics Platform"/>
            <consortium name="The Broad Institute Genome Sequencing Center for Infectious Disease"/>
            <person name="Wu L."/>
            <person name="Ma J."/>
        </authorList>
    </citation>
    <scope>NUCLEOTIDE SEQUENCE [LARGE SCALE GENOMIC DNA]</scope>
    <source>
        <strain evidence="4">KACC 11588</strain>
    </source>
</reference>
<keyword evidence="4" id="KW-1185">Reference proteome</keyword>
<feature type="transmembrane region" description="Helical" evidence="1">
    <location>
        <begin position="196"/>
        <end position="215"/>
    </location>
</feature>
<keyword evidence="1" id="KW-0812">Transmembrane</keyword>
<sequence>MKLPAAVLMLAAVLGMAAPVHAVPVTFEVSTVGDFQWVPYLSYRPQSLVGREGPGRVRVRLDLESLVSVDYTNLYRQGGVYSYGPRSAYESDPGTLISATARLGRGYRATWGEPEVASVYLKTDTQGNITQFGGAFSPGGTGNLPFWLFYEEGRMRVMGRTQTYWTAPATLDVKVHGRFPKAGLAASTTVPAPVPLPASVTLLGAALAGIGALGWRRRRARA</sequence>
<name>A0ABW0SEP1_9RHOB</name>
<dbReference type="EMBL" id="JBHSNA010000014">
    <property type="protein sequence ID" value="MFC5567415.1"/>
    <property type="molecule type" value="Genomic_DNA"/>
</dbReference>